<dbReference type="EMBL" id="SGPM01000116">
    <property type="protein sequence ID" value="THH29605.1"/>
    <property type="molecule type" value="Genomic_DNA"/>
</dbReference>
<proteinExistence type="predicted"/>
<dbReference type="SUPFAM" id="SSF143990">
    <property type="entry name" value="YbiA-like"/>
    <property type="match status" value="3"/>
</dbReference>
<dbReference type="CDD" id="cd15457">
    <property type="entry name" value="NADAR"/>
    <property type="match status" value="3"/>
</dbReference>
<feature type="compositionally biased region" description="Basic and acidic residues" evidence="1">
    <location>
        <begin position="180"/>
        <end position="191"/>
    </location>
</feature>
<feature type="region of interest" description="Disordered" evidence="1">
    <location>
        <begin position="337"/>
        <end position="358"/>
    </location>
</feature>
<feature type="compositionally biased region" description="Gly residues" evidence="1">
    <location>
        <begin position="227"/>
        <end position="238"/>
    </location>
</feature>
<evidence type="ECO:0000256" key="1">
    <source>
        <dbReference type="SAM" id="MobiDB-lite"/>
    </source>
</evidence>
<keyword evidence="4" id="KW-1185">Reference proteome</keyword>
<feature type="region of interest" description="Disordered" evidence="1">
    <location>
        <begin position="501"/>
        <end position="530"/>
    </location>
</feature>
<feature type="domain" description="NADAR" evidence="2">
    <location>
        <begin position="539"/>
        <end position="680"/>
    </location>
</feature>
<dbReference type="Gene3D" id="1.10.357.40">
    <property type="entry name" value="YbiA-like"/>
    <property type="match status" value="3"/>
</dbReference>
<dbReference type="NCBIfam" id="TIGR02464">
    <property type="entry name" value="ribofla_fusion"/>
    <property type="match status" value="2"/>
</dbReference>
<comment type="caution">
    <text evidence="3">The sequence shown here is derived from an EMBL/GenBank/DDBJ whole genome shotgun (WGS) entry which is preliminary data.</text>
</comment>
<feature type="domain" description="NADAR" evidence="2">
    <location>
        <begin position="369"/>
        <end position="503"/>
    </location>
</feature>
<gene>
    <name evidence="3" type="ORF">EUX98_g4582</name>
</gene>
<feature type="compositionally biased region" description="Polar residues" evidence="1">
    <location>
        <begin position="1"/>
        <end position="12"/>
    </location>
</feature>
<feature type="domain" description="NADAR" evidence="2">
    <location>
        <begin position="744"/>
        <end position="885"/>
    </location>
</feature>
<dbReference type="Proteomes" id="UP000308730">
    <property type="component" value="Unassembled WGS sequence"/>
</dbReference>
<dbReference type="AlphaFoldDB" id="A0A4S4MUI8"/>
<accession>A0A4S4MUI8</accession>
<dbReference type="OrthoDB" id="206452at2759"/>
<dbReference type="InterPro" id="IPR037238">
    <property type="entry name" value="YbiA-like_sf"/>
</dbReference>
<feature type="region of interest" description="Disordered" evidence="1">
    <location>
        <begin position="147"/>
        <end position="324"/>
    </location>
</feature>
<reference evidence="3 4" key="1">
    <citation type="submission" date="2019-02" db="EMBL/GenBank/DDBJ databases">
        <title>Genome sequencing of the rare red list fungi Antrodiella citrinella (Flaviporus citrinellus).</title>
        <authorList>
            <person name="Buettner E."/>
            <person name="Kellner H."/>
        </authorList>
    </citation>
    <scope>NUCLEOTIDE SEQUENCE [LARGE SCALE GENOMIC DNA]</scope>
    <source>
        <strain evidence="3 4">DSM 108506</strain>
    </source>
</reference>
<organism evidence="3 4">
    <name type="scientific">Antrodiella citrinella</name>
    <dbReference type="NCBI Taxonomy" id="2447956"/>
    <lineage>
        <taxon>Eukaryota</taxon>
        <taxon>Fungi</taxon>
        <taxon>Dikarya</taxon>
        <taxon>Basidiomycota</taxon>
        <taxon>Agaricomycotina</taxon>
        <taxon>Agaricomycetes</taxon>
        <taxon>Polyporales</taxon>
        <taxon>Steccherinaceae</taxon>
        <taxon>Antrodiella</taxon>
    </lineage>
</organism>
<dbReference type="Pfam" id="PF08719">
    <property type="entry name" value="NADAR"/>
    <property type="match status" value="3"/>
</dbReference>
<evidence type="ECO:0000259" key="2">
    <source>
        <dbReference type="Pfam" id="PF08719"/>
    </source>
</evidence>
<sequence>MNMNGPQAQGDQHWQAGHSGVRARDMFGQPLLDERGAHPQQDSFGGMNDGFESQGPQHPLAQRGGLGLERAPHKKRRRPPPPGLDNFNLDDPSFNPDGPPSSFPPGQQDFPDESMLQPPRGRMRREGNMNMHPGGDMDMQMDGGVDMDQFQGPPSGHHPNSNFDGPSFGEQQAFAPGRNRQHDIHDSDVHMEGFTPGRTHQSDMNDSGPRMGGARGFPPPADFGGQQEYGGQGGGVGFSGDYDESPMHRPEHEMGFEPRTPSNMRDSQDRFLQDNQTPRRRQRRFSDSNLTSFQEPGFQNGIGSRDHFHTMRPGRSAGLSHSPYIGDDDSARYYGSDPTDRHRRPFYDDNALRSPVSRHSRSTNKRILFYDQRKPYFGFNNRSPYAVVYRGKKYPTAEHLYHAFKFEHHRPDISEKIRKFPSANAAISEAHRYDSERRSDWRDVKLRKMEEVVSLKFDQHRDLRIAYLSVQASYNDSFWGVGSDGVGRNEFGKLLARHRDELRRGGSSKRRTSSPHYPSTRDLDTSVRGRTSSRRPIRFFAKSQPHYGFSNYASYPVVYNGKRYPTSQHLFQAFKFLGHNPELAEHIRLFSTYPDIITAEAHRRERDVRSDWRDISIAKMEEVLWHKFNQHPDLKRELLDTKDAELIFDAREDIRWGIGSDGRGRNDLGKALERVRSRLRSDSRFGDQQTIYNIPFERELIGQEYASRSFGSAKLRRHTRGPSLPNIMTGLFGGRRSPKEQITFDHRTEPYYGFSNLAPFPVNYLGMTYPTAEHLFQSFKFEKKRPDLVKHIRTCSSNPQTAIAEARRHAKDVRGDWKSVNGRKMEEVLWLKFTQHGSLADALVSTGDAELVEENDRDSYWGIGPDGQGRNEFGKVLEKIRSRLRH</sequence>
<feature type="region of interest" description="Disordered" evidence="1">
    <location>
        <begin position="1"/>
        <end position="128"/>
    </location>
</feature>
<evidence type="ECO:0000313" key="4">
    <source>
        <dbReference type="Proteomes" id="UP000308730"/>
    </source>
</evidence>
<feature type="compositionally biased region" description="Basic and acidic residues" evidence="1">
    <location>
        <begin position="245"/>
        <end position="256"/>
    </location>
</feature>
<name>A0A4S4MUI8_9APHY</name>
<evidence type="ECO:0000313" key="3">
    <source>
        <dbReference type="EMBL" id="THH29605.1"/>
    </source>
</evidence>
<dbReference type="InterPro" id="IPR012816">
    <property type="entry name" value="NADAR"/>
</dbReference>
<protein>
    <recommendedName>
        <fullName evidence="2">NADAR domain-containing protein</fullName>
    </recommendedName>
</protein>